<dbReference type="RefSeq" id="WP_136393082.1">
    <property type="nucleotide sequence ID" value="NZ_SSND01000001.1"/>
</dbReference>
<accession>A0A4S3MT82</accession>
<dbReference type="Gene3D" id="3.40.50.300">
    <property type="entry name" value="P-loop containing nucleotide triphosphate hydrolases"/>
    <property type="match status" value="1"/>
</dbReference>
<dbReference type="OrthoDB" id="7630980at2"/>
<dbReference type="InterPro" id="IPR027417">
    <property type="entry name" value="P-loop_NTPase"/>
</dbReference>
<gene>
    <name evidence="1" type="ORF">E7811_02910</name>
</gene>
<evidence type="ECO:0000313" key="2">
    <source>
        <dbReference type="Proteomes" id="UP000309450"/>
    </source>
</evidence>
<dbReference type="AlphaFoldDB" id="A0A4S3MT82"/>
<dbReference type="EMBL" id="SSND01000001">
    <property type="protein sequence ID" value="THD84701.1"/>
    <property type="molecule type" value="Genomic_DNA"/>
</dbReference>
<organism evidence="1 2">
    <name type="scientific">Aliigemmobacter aestuarii</name>
    <dbReference type="NCBI Taxonomy" id="1445661"/>
    <lineage>
        <taxon>Bacteria</taxon>
        <taxon>Pseudomonadati</taxon>
        <taxon>Pseudomonadota</taxon>
        <taxon>Alphaproteobacteria</taxon>
        <taxon>Rhodobacterales</taxon>
        <taxon>Paracoccaceae</taxon>
        <taxon>Aliigemmobacter</taxon>
    </lineage>
</organism>
<proteinExistence type="predicted"/>
<dbReference type="SUPFAM" id="SSF52540">
    <property type="entry name" value="P-loop containing nucleoside triphosphate hydrolases"/>
    <property type="match status" value="1"/>
</dbReference>
<sequence length="217" mass="23341">MTTRLLDPRGRPARPEPSVALPGGMTLVRGRVHEFCGLSRRSLAAMALAATDGPVLWLHSAWQPDRICPDGLCGMAEPSRLILGLARRPEDLLWSAEEALRADALAVVVIDADRVPGLTAVRRLHLAAGGEGHLRRRVAPLCLLLLPGDGGAPGVETRWHMAPAPGEGPGLASQVLPPGRWRLERRRARMDPPAAWALAETEAGRLEVRPDSPPGWP</sequence>
<protein>
    <recommendedName>
        <fullName evidence="3">Protein ImuA</fullName>
    </recommendedName>
</protein>
<evidence type="ECO:0000313" key="1">
    <source>
        <dbReference type="EMBL" id="THD84701.1"/>
    </source>
</evidence>
<name>A0A4S3MT82_9RHOB</name>
<evidence type="ECO:0008006" key="3">
    <source>
        <dbReference type="Google" id="ProtNLM"/>
    </source>
</evidence>
<reference evidence="1 2" key="1">
    <citation type="submission" date="2019-04" db="EMBL/GenBank/DDBJ databases">
        <title>Draft genome sequence of Gemmobacter aestuarii sp. nov.</title>
        <authorList>
            <person name="Hameed A."/>
            <person name="Lin S.-Y."/>
            <person name="Shahina M."/>
            <person name="Lai W.-A."/>
            <person name="Young C.-C."/>
        </authorList>
    </citation>
    <scope>NUCLEOTIDE SEQUENCE [LARGE SCALE GENOMIC DNA]</scope>
    <source>
        <strain evidence="1 2">CC-PW-75</strain>
    </source>
</reference>
<keyword evidence="2" id="KW-1185">Reference proteome</keyword>
<dbReference type="Proteomes" id="UP000309450">
    <property type="component" value="Unassembled WGS sequence"/>
</dbReference>
<comment type="caution">
    <text evidence="1">The sequence shown here is derived from an EMBL/GenBank/DDBJ whole genome shotgun (WGS) entry which is preliminary data.</text>
</comment>